<keyword evidence="2" id="KW-1185">Reference proteome</keyword>
<protein>
    <submittedName>
        <fullName evidence="1">Uncharacterized protein</fullName>
    </submittedName>
</protein>
<accession>A0ACB8E503</accession>
<dbReference type="Proteomes" id="UP000827872">
    <property type="component" value="Linkage Group LG17"/>
</dbReference>
<gene>
    <name evidence="1" type="ORF">K3G42_002766</name>
</gene>
<organism evidence="1 2">
    <name type="scientific">Sphaerodactylus townsendi</name>
    <dbReference type="NCBI Taxonomy" id="933632"/>
    <lineage>
        <taxon>Eukaryota</taxon>
        <taxon>Metazoa</taxon>
        <taxon>Chordata</taxon>
        <taxon>Craniata</taxon>
        <taxon>Vertebrata</taxon>
        <taxon>Euteleostomi</taxon>
        <taxon>Lepidosauria</taxon>
        <taxon>Squamata</taxon>
        <taxon>Bifurcata</taxon>
        <taxon>Gekkota</taxon>
        <taxon>Sphaerodactylidae</taxon>
        <taxon>Sphaerodactylus</taxon>
    </lineage>
</organism>
<reference evidence="1" key="1">
    <citation type="submission" date="2021-08" db="EMBL/GenBank/DDBJ databases">
        <title>The first chromosome-level gecko genome reveals the dynamic sex chromosomes of Neotropical dwarf geckos (Sphaerodactylidae: Sphaerodactylus).</title>
        <authorList>
            <person name="Pinto B.J."/>
            <person name="Keating S.E."/>
            <person name="Gamble T."/>
        </authorList>
    </citation>
    <scope>NUCLEOTIDE SEQUENCE</scope>
    <source>
        <strain evidence="1">TG3544</strain>
    </source>
</reference>
<comment type="caution">
    <text evidence="1">The sequence shown here is derived from an EMBL/GenBank/DDBJ whole genome shotgun (WGS) entry which is preliminary data.</text>
</comment>
<sequence>MVVTESLNDGEECLDDKRFSSDDRQRLLDCKCFDDSDQCQQLTLREGMWWCLEEGLNVAISEVQEDLQQLKEKLQDISQGWKVEHVEDLEAAIEKTESGLRKHTERYLNAINASVLTISSSDNAGLSSKQISGWK</sequence>
<name>A0ACB8E503_9SAUR</name>
<evidence type="ECO:0000313" key="1">
    <source>
        <dbReference type="EMBL" id="KAH7987260.1"/>
    </source>
</evidence>
<proteinExistence type="predicted"/>
<dbReference type="EMBL" id="CM037630">
    <property type="protein sequence ID" value="KAH7987260.1"/>
    <property type="molecule type" value="Genomic_DNA"/>
</dbReference>
<evidence type="ECO:0000313" key="2">
    <source>
        <dbReference type="Proteomes" id="UP000827872"/>
    </source>
</evidence>